<evidence type="ECO:0000313" key="2">
    <source>
        <dbReference type="EMBL" id="EGZ10686.1"/>
    </source>
</evidence>
<evidence type="ECO:0000256" key="1">
    <source>
        <dbReference type="SAM" id="MobiDB-lite"/>
    </source>
</evidence>
<accession>G5A185</accession>
<dbReference type="InParanoid" id="G5A185"/>
<protein>
    <recommendedName>
        <fullName evidence="4">Reverse transcriptase Ty1/copia-type domain-containing protein</fullName>
    </recommendedName>
</protein>
<dbReference type="KEGG" id="psoj:PHYSODRAFT_355291"/>
<evidence type="ECO:0008006" key="4">
    <source>
        <dbReference type="Google" id="ProtNLM"/>
    </source>
</evidence>
<dbReference type="AlphaFoldDB" id="G5A185"/>
<dbReference type="RefSeq" id="XP_009533431.1">
    <property type="nucleotide sequence ID" value="XM_009535136.1"/>
</dbReference>
<sequence>MQMQIEDVVRLDSERESVLVQPGQSVAVEQPPAAIAAPQPVGPVSTVEEAPGARGGVDVQTAPVDGLADSDTVARHRVSCFGRKRKRNSRLINFELHYVAHKLVKVLQCESISPTQSRLHSRDVPVPATYKQAIRSKFAAYWLAAIAEELESLRKHGVWQVVDRSAAGKSAVITNKWVFGIKKDENGFVKRFKARLVIHG</sequence>
<name>G5A185_PHYSP</name>
<feature type="region of interest" description="Disordered" evidence="1">
    <location>
        <begin position="37"/>
        <end position="59"/>
    </location>
</feature>
<dbReference type="Proteomes" id="UP000002640">
    <property type="component" value="Unassembled WGS sequence"/>
</dbReference>
<dbReference type="GeneID" id="20649836"/>
<reference evidence="2 3" key="1">
    <citation type="journal article" date="2006" name="Science">
        <title>Phytophthora genome sequences uncover evolutionary origins and mechanisms of pathogenesis.</title>
        <authorList>
            <person name="Tyler B.M."/>
            <person name="Tripathy S."/>
            <person name="Zhang X."/>
            <person name="Dehal P."/>
            <person name="Jiang R.H."/>
            <person name="Aerts A."/>
            <person name="Arredondo F.D."/>
            <person name="Baxter L."/>
            <person name="Bensasson D."/>
            <person name="Beynon J.L."/>
            <person name="Chapman J."/>
            <person name="Damasceno C.M."/>
            <person name="Dorrance A.E."/>
            <person name="Dou D."/>
            <person name="Dickerman A.W."/>
            <person name="Dubchak I.L."/>
            <person name="Garbelotto M."/>
            <person name="Gijzen M."/>
            <person name="Gordon S.G."/>
            <person name="Govers F."/>
            <person name="Grunwald N.J."/>
            <person name="Huang W."/>
            <person name="Ivors K.L."/>
            <person name="Jones R.W."/>
            <person name="Kamoun S."/>
            <person name="Krampis K."/>
            <person name="Lamour K.H."/>
            <person name="Lee M.K."/>
            <person name="McDonald W.H."/>
            <person name="Medina M."/>
            <person name="Meijer H.J."/>
            <person name="Nordberg E.K."/>
            <person name="Maclean D.J."/>
            <person name="Ospina-Giraldo M.D."/>
            <person name="Morris P.F."/>
            <person name="Phuntumart V."/>
            <person name="Putnam N.H."/>
            <person name="Rash S."/>
            <person name="Rose J.K."/>
            <person name="Sakihama Y."/>
            <person name="Salamov A.A."/>
            <person name="Savidor A."/>
            <person name="Scheuring C.F."/>
            <person name="Smith B.M."/>
            <person name="Sobral B.W."/>
            <person name="Terry A."/>
            <person name="Torto-Alalibo T.A."/>
            <person name="Win J."/>
            <person name="Xu Z."/>
            <person name="Zhang H."/>
            <person name="Grigoriev I.V."/>
            <person name="Rokhsar D.S."/>
            <person name="Boore J.L."/>
        </authorList>
    </citation>
    <scope>NUCLEOTIDE SEQUENCE [LARGE SCALE GENOMIC DNA]</scope>
    <source>
        <strain evidence="2 3">P6497</strain>
    </source>
</reference>
<proteinExistence type="predicted"/>
<keyword evidence="3" id="KW-1185">Reference proteome</keyword>
<feature type="non-terminal residue" evidence="2">
    <location>
        <position position="200"/>
    </location>
</feature>
<gene>
    <name evidence="2" type="ORF">PHYSODRAFT_355291</name>
</gene>
<evidence type="ECO:0000313" key="3">
    <source>
        <dbReference type="Proteomes" id="UP000002640"/>
    </source>
</evidence>
<organism evidence="2 3">
    <name type="scientific">Phytophthora sojae (strain P6497)</name>
    <name type="common">Soybean stem and root rot agent</name>
    <name type="synonym">Phytophthora megasperma f. sp. glycines</name>
    <dbReference type="NCBI Taxonomy" id="1094619"/>
    <lineage>
        <taxon>Eukaryota</taxon>
        <taxon>Sar</taxon>
        <taxon>Stramenopiles</taxon>
        <taxon>Oomycota</taxon>
        <taxon>Peronosporomycetes</taxon>
        <taxon>Peronosporales</taxon>
        <taxon>Peronosporaceae</taxon>
        <taxon>Phytophthora</taxon>
    </lineage>
</organism>
<dbReference type="EMBL" id="JH159158">
    <property type="protein sequence ID" value="EGZ10686.1"/>
    <property type="molecule type" value="Genomic_DNA"/>
</dbReference>
<dbReference type="STRING" id="1094619.G5A185"/>